<dbReference type="OrthoDB" id="2683861at2759"/>
<evidence type="ECO:0000313" key="3">
    <source>
        <dbReference type="Proteomes" id="UP000076532"/>
    </source>
</evidence>
<feature type="compositionally biased region" description="Polar residues" evidence="1">
    <location>
        <begin position="328"/>
        <end position="341"/>
    </location>
</feature>
<keyword evidence="3" id="KW-1185">Reference proteome</keyword>
<dbReference type="Proteomes" id="UP000076532">
    <property type="component" value="Unassembled WGS sequence"/>
</dbReference>
<accession>A0A167VZK8</accession>
<feature type="compositionally biased region" description="Low complexity" evidence="1">
    <location>
        <begin position="518"/>
        <end position="538"/>
    </location>
</feature>
<protein>
    <submittedName>
        <fullName evidence="2">Uncharacterized protein</fullName>
    </submittedName>
</protein>
<evidence type="ECO:0000313" key="2">
    <source>
        <dbReference type="EMBL" id="KZP05537.1"/>
    </source>
</evidence>
<feature type="region of interest" description="Disordered" evidence="1">
    <location>
        <begin position="328"/>
        <end position="401"/>
    </location>
</feature>
<reference evidence="2 3" key="1">
    <citation type="journal article" date="2016" name="Mol. Biol. Evol.">
        <title>Comparative Genomics of Early-Diverging Mushroom-Forming Fungi Provides Insights into the Origins of Lignocellulose Decay Capabilities.</title>
        <authorList>
            <person name="Nagy L.G."/>
            <person name="Riley R."/>
            <person name="Tritt A."/>
            <person name="Adam C."/>
            <person name="Daum C."/>
            <person name="Floudas D."/>
            <person name="Sun H."/>
            <person name="Yadav J.S."/>
            <person name="Pangilinan J."/>
            <person name="Larsson K.H."/>
            <person name="Matsuura K."/>
            <person name="Barry K."/>
            <person name="Labutti K."/>
            <person name="Kuo R."/>
            <person name="Ohm R.A."/>
            <person name="Bhattacharya S.S."/>
            <person name="Shirouzu T."/>
            <person name="Yoshinaga Y."/>
            <person name="Martin F.M."/>
            <person name="Grigoriev I.V."/>
            <person name="Hibbett D.S."/>
        </authorList>
    </citation>
    <scope>NUCLEOTIDE SEQUENCE [LARGE SCALE GENOMIC DNA]</scope>
    <source>
        <strain evidence="2 3">CBS 109695</strain>
    </source>
</reference>
<sequence>MTLTVETADATSVLAGTAPTSMSPEAPSSTPGKVGAPTIPHRFSEPQAAYLTTRIPDFRRAQADKSWDETWASIHGGYVRLWPQGPLTAAEIAAGITMEDKLVQELKRIRTWYNNHEREAQQEGRRILDLGGKQPKALSSWQAYMKIYYQDKLKSIVEARYEQAKKDVQSGIIATLPPIIKFRNGVVRELFAAEPAEVHEEVAQFVIKHKLGQDANLTDGEDNESGQTVCKQASAYLNAQKALPHTLTQALKQILDQTGYVGGIVLAGPDPEAGGSIKSIFMFIGQFNGFDWGHHYTARRWQENITDPLIDFASTVYSPDVRASFALSQDTVPSRASTTGPEKSRESSRTSTPSLAPPSKPAVTSGTQLKPAASSKSRPKKSKELKGMDMPPPPLNILDDDDPFSLAEAMEMEDDPDADAFTNSNVDKPPAPPARPKPKARGPLEEWELDDSLSVRECADIRMQGSLYERERQHNMVHNRRILDALKVPAAAEDLAKLCAKPPARMPKGESAQDVKVRSGQAAQSSSSTQSGTTGSETRSTRSKTINIFERPPTPPLPSFDTVSSPSALERSISELDEFLNLEEDISHSTNGSYDTDKSSFSTSAFLNDEDEGVDHPDENAATTMAWSQGFPVAALTHSPSPPPSHRLIGVDVQVSLADGHPDLKHWPD</sequence>
<name>A0A167VZK8_9AGAM</name>
<organism evidence="2 3">
    <name type="scientific">Athelia psychrophila</name>
    <dbReference type="NCBI Taxonomy" id="1759441"/>
    <lineage>
        <taxon>Eukaryota</taxon>
        <taxon>Fungi</taxon>
        <taxon>Dikarya</taxon>
        <taxon>Basidiomycota</taxon>
        <taxon>Agaricomycotina</taxon>
        <taxon>Agaricomycetes</taxon>
        <taxon>Agaricomycetidae</taxon>
        <taxon>Atheliales</taxon>
        <taxon>Atheliaceae</taxon>
        <taxon>Athelia</taxon>
    </lineage>
</organism>
<feature type="region of interest" description="Disordered" evidence="1">
    <location>
        <begin position="1"/>
        <end position="34"/>
    </location>
</feature>
<feature type="region of interest" description="Disordered" evidence="1">
    <location>
        <begin position="416"/>
        <end position="448"/>
    </location>
</feature>
<feature type="region of interest" description="Disordered" evidence="1">
    <location>
        <begin position="501"/>
        <end position="568"/>
    </location>
</feature>
<gene>
    <name evidence="2" type="ORF">FIBSPDRAFT_967198</name>
</gene>
<feature type="compositionally biased region" description="Polar residues" evidence="1">
    <location>
        <begin position="18"/>
        <end position="31"/>
    </location>
</feature>
<evidence type="ECO:0000256" key="1">
    <source>
        <dbReference type="SAM" id="MobiDB-lite"/>
    </source>
</evidence>
<feature type="compositionally biased region" description="Basic and acidic residues" evidence="1">
    <location>
        <begin position="507"/>
        <end position="517"/>
    </location>
</feature>
<proteinExistence type="predicted"/>
<dbReference type="STRING" id="436010.A0A167VZK8"/>
<dbReference type="AlphaFoldDB" id="A0A167VZK8"/>
<dbReference type="EMBL" id="KV417833">
    <property type="protein sequence ID" value="KZP05537.1"/>
    <property type="molecule type" value="Genomic_DNA"/>
</dbReference>